<evidence type="ECO:0000313" key="4">
    <source>
        <dbReference type="Proteomes" id="UP001165190"/>
    </source>
</evidence>
<reference evidence="3" key="1">
    <citation type="submission" date="2023-05" db="EMBL/GenBank/DDBJ databases">
        <title>Genome and transcriptome analyses reveal genes involved in the formation of fine ridges on petal epidermal cells in Hibiscus trionum.</title>
        <authorList>
            <person name="Koshimizu S."/>
            <person name="Masuda S."/>
            <person name="Ishii T."/>
            <person name="Shirasu K."/>
            <person name="Hoshino A."/>
            <person name="Arita M."/>
        </authorList>
    </citation>
    <scope>NUCLEOTIDE SEQUENCE</scope>
    <source>
        <strain evidence="3">Hamamatsu line</strain>
    </source>
</reference>
<dbReference type="AlphaFoldDB" id="A0A9W7I9E4"/>
<dbReference type="OrthoDB" id="125856at2759"/>
<dbReference type="GO" id="GO:0000145">
    <property type="term" value="C:exocyst"/>
    <property type="evidence" value="ECO:0007669"/>
    <property type="project" value="TreeGrafter"/>
</dbReference>
<dbReference type="PANTHER" id="PTHR12100:SF0">
    <property type="entry name" value="EXOCYST COMPLEX COMPONENT 5"/>
    <property type="match status" value="1"/>
</dbReference>
<dbReference type="Gene3D" id="1.20.58.1970">
    <property type="match status" value="1"/>
</dbReference>
<protein>
    <recommendedName>
        <fullName evidence="2">Exocyst complex component Sec10-like alpha-helical bundle domain-containing protein</fullName>
    </recommendedName>
</protein>
<comment type="caution">
    <text evidence="3">The sequence shown here is derived from an EMBL/GenBank/DDBJ whole genome shotgun (WGS) entry which is preliminary data.</text>
</comment>
<dbReference type="GO" id="GO:0006887">
    <property type="term" value="P:exocytosis"/>
    <property type="evidence" value="ECO:0007669"/>
    <property type="project" value="TreeGrafter"/>
</dbReference>
<dbReference type="PANTHER" id="PTHR12100">
    <property type="entry name" value="SEC10"/>
    <property type="match status" value="1"/>
</dbReference>
<gene>
    <name evidence="3" type="ORF">HRI_002961700</name>
</gene>
<name>A0A9W7I9E4_HIBTR</name>
<proteinExistence type="predicted"/>
<dbReference type="EMBL" id="BSYR01000024">
    <property type="protein sequence ID" value="GMI92924.1"/>
    <property type="molecule type" value="Genomic_DNA"/>
</dbReference>
<evidence type="ECO:0000313" key="3">
    <source>
        <dbReference type="EMBL" id="GMI92924.1"/>
    </source>
</evidence>
<dbReference type="InterPro" id="IPR009976">
    <property type="entry name" value="Sec10-like"/>
</dbReference>
<evidence type="ECO:0000256" key="1">
    <source>
        <dbReference type="SAM" id="MobiDB-lite"/>
    </source>
</evidence>
<organism evidence="3 4">
    <name type="scientific">Hibiscus trionum</name>
    <name type="common">Flower of an hour</name>
    <dbReference type="NCBI Taxonomy" id="183268"/>
    <lineage>
        <taxon>Eukaryota</taxon>
        <taxon>Viridiplantae</taxon>
        <taxon>Streptophyta</taxon>
        <taxon>Embryophyta</taxon>
        <taxon>Tracheophyta</taxon>
        <taxon>Spermatophyta</taxon>
        <taxon>Magnoliopsida</taxon>
        <taxon>eudicotyledons</taxon>
        <taxon>Gunneridae</taxon>
        <taxon>Pentapetalae</taxon>
        <taxon>rosids</taxon>
        <taxon>malvids</taxon>
        <taxon>Malvales</taxon>
        <taxon>Malvaceae</taxon>
        <taxon>Malvoideae</taxon>
        <taxon>Hibiscus</taxon>
    </lineage>
</organism>
<accession>A0A9W7I9E4</accession>
<keyword evidence="4" id="KW-1185">Reference proteome</keyword>
<sequence>MVFLELQEDDVRSSGSSSPELTGSVETSISSHFGGVNYPSLFSSRPATYRASQPSVYKMQSIFLVNKVVAYLSRVLEAAFTALEDLNKQAFLTELGNRLYKGLLNHWQKFTFNPSGGLRLKRDITEYGEFVRSFNAPSVDEKFELLGILANVFIVAPESLSSLFEGTPSIRKDAQRFIQLRDDYKSAKLASRLNSL</sequence>
<evidence type="ECO:0000259" key="2">
    <source>
        <dbReference type="Pfam" id="PF07393"/>
    </source>
</evidence>
<dbReference type="GO" id="GO:0006893">
    <property type="term" value="P:Golgi to plasma membrane transport"/>
    <property type="evidence" value="ECO:0007669"/>
    <property type="project" value="TreeGrafter"/>
</dbReference>
<dbReference type="InterPro" id="IPR048627">
    <property type="entry name" value="Sec10_HB"/>
</dbReference>
<dbReference type="Pfam" id="PF07393">
    <property type="entry name" value="Sec10_HB"/>
    <property type="match status" value="1"/>
</dbReference>
<feature type="domain" description="Exocyst complex component Sec10-like alpha-helical bundle" evidence="2">
    <location>
        <begin position="66"/>
        <end position="191"/>
    </location>
</feature>
<dbReference type="Proteomes" id="UP001165190">
    <property type="component" value="Unassembled WGS sequence"/>
</dbReference>
<feature type="region of interest" description="Disordered" evidence="1">
    <location>
        <begin position="1"/>
        <end position="25"/>
    </location>
</feature>